<keyword evidence="14" id="KW-0576">Peroxisome</keyword>
<dbReference type="GO" id="GO:0061630">
    <property type="term" value="F:ubiquitin protein ligase activity"/>
    <property type="evidence" value="ECO:0007669"/>
    <property type="project" value="UniProtKB-EC"/>
</dbReference>
<dbReference type="EC" id="2.3.2.36" evidence="17"/>
<dbReference type="VEuPathDB" id="FungiDB:H310_14008"/>
<evidence type="ECO:0000256" key="11">
    <source>
        <dbReference type="ARBA" id="ARBA00022927"/>
    </source>
</evidence>
<dbReference type="SMART" id="SM00184">
    <property type="entry name" value="RING"/>
    <property type="match status" value="1"/>
</dbReference>
<evidence type="ECO:0000256" key="3">
    <source>
        <dbReference type="ARBA" id="ARBA00008704"/>
    </source>
</evidence>
<keyword evidence="11" id="KW-0653">Protein transport</keyword>
<dbReference type="AlphaFoldDB" id="A0A024TD29"/>
<dbReference type="OrthoDB" id="1701437at2759"/>
<accession>A0A024TD29</accession>
<dbReference type="CDD" id="cd16526">
    <property type="entry name" value="RING-HC_PEX2"/>
    <property type="match status" value="1"/>
</dbReference>
<dbReference type="InterPro" id="IPR018957">
    <property type="entry name" value="Znf_C3HC4_RING-type"/>
</dbReference>
<comment type="similarity">
    <text evidence="3">Belongs to the pex2/pex10/pex12 family.</text>
</comment>
<keyword evidence="9" id="KW-0833">Ubl conjugation pathway</keyword>
<keyword evidence="8 18" id="KW-0863">Zinc-finger</keyword>
<dbReference type="InterPro" id="IPR001841">
    <property type="entry name" value="Znf_RING"/>
</dbReference>
<evidence type="ECO:0000256" key="7">
    <source>
        <dbReference type="ARBA" id="ARBA00022723"/>
    </source>
</evidence>
<dbReference type="PROSITE" id="PS50089">
    <property type="entry name" value="ZF_RING_2"/>
    <property type="match status" value="1"/>
</dbReference>
<dbReference type="InterPro" id="IPR006845">
    <property type="entry name" value="Pex_N"/>
</dbReference>
<evidence type="ECO:0000256" key="14">
    <source>
        <dbReference type="ARBA" id="ARBA00023140"/>
    </source>
</evidence>
<evidence type="ECO:0000256" key="12">
    <source>
        <dbReference type="ARBA" id="ARBA00022989"/>
    </source>
</evidence>
<dbReference type="Pfam" id="PF04757">
    <property type="entry name" value="Pex2_Pex12"/>
    <property type="match status" value="1"/>
</dbReference>
<evidence type="ECO:0000256" key="1">
    <source>
        <dbReference type="ARBA" id="ARBA00004585"/>
    </source>
</evidence>
<comment type="pathway">
    <text evidence="2">Protein modification; protein ubiquitination.</text>
</comment>
<dbReference type="GO" id="GO:0008270">
    <property type="term" value="F:zinc ion binding"/>
    <property type="evidence" value="ECO:0007669"/>
    <property type="project" value="UniProtKB-KW"/>
</dbReference>
<dbReference type="PANTHER" id="PTHR48178">
    <property type="entry name" value="PEROXISOME BIOGENESIS FACTOR 2"/>
    <property type="match status" value="1"/>
</dbReference>
<reference evidence="20" key="1">
    <citation type="submission" date="2013-12" db="EMBL/GenBank/DDBJ databases">
        <title>The Genome Sequence of Aphanomyces invadans NJM9701.</title>
        <authorList>
            <consortium name="The Broad Institute Genomics Platform"/>
            <person name="Russ C."/>
            <person name="Tyler B."/>
            <person name="van West P."/>
            <person name="Dieguez-Uribeondo J."/>
            <person name="Young S.K."/>
            <person name="Zeng Q."/>
            <person name="Gargeya S."/>
            <person name="Fitzgerald M."/>
            <person name="Abouelleil A."/>
            <person name="Alvarado L."/>
            <person name="Chapman S.B."/>
            <person name="Gainer-Dewar J."/>
            <person name="Goldberg J."/>
            <person name="Griggs A."/>
            <person name="Gujja S."/>
            <person name="Hansen M."/>
            <person name="Howarth C."/>
            <person name="Imamovic A."/>
            <person name="Ireland A."/>
            <person name="Larimer J."/>
            <person name="McCowan C."/>
            <person name="Murphy C."/>
            <person name="Pearson M."/>
            <person name="Poon T.W."/>
            <person name="Priest M."/>
            <person name="Roberts A."/>
            <person name="Saif S."/>
            <person name="Shea T."/>
            <person name="Sykes S."/>
            <person name="Wortman J."/>
            <person name="Nusbaum C."/>
            <person name="Birren B."/>
        </authorList>
    </citation>
    <scope>NUCLEOTIDE SEQUENCE [LARGE SCALE GENOMIC DNA]</scope>
    <source>
        <strain evidence="20">NJM9701</strain>
    </source>
</reference>
<dbReference type="EMBL" id="KI914010">
    <property type="protein sequence ID" value="ETV91486.1"/>
    <property type="molecule type" value="Genomic_DNA"/>
</dbReference>
<dbReference type="InterPro" id="IPR045859">
    <property type="entry name" value="RING-HC_PEX2"/>
</dbReference>
<evidence type="ECO:0000256" key="9">
    <source>
        <dbReference type="ARBA" id="ARBA00022786"/>
    </source>
</evidence>
<keyword evidence="5" id="KW-0808">Transferase</keyword>
<evidence type="ECO:0000256" key="16">
    <source>
        <dbReference type="ARBA" id="ARBA00034438"/>
    </source>
</evidence>
<evidence type="ECO:0000256" key="18">
    <source>
        <dbReference type="PROSITE-ProRule" id="PRU00175"/>
    </source>
</evidence>
<evidence type="ECO:0000313" key="20">
    <source>
        <dbReference type="EMBL" id="ETV91486.1"/>
    </source>
</evidence>
<dbReference type="InterPro" id="IPR025654">
    <property type="entry name" value="PEX2/10"/>
</dbReference>
<evidence type="ECO:0000256" key="4">
    <source>
        <dbReference type="ARBA" id="ARBA00022448"/>
    </source>
</evidence>
<dbReference type="GO" id="GO:0005778">
    <property type="term" value="C:peroxisomal membrane"/>
    <property type="evidence" value="ECO:0007669"/>
    <property type="project" value="UniProtKB-SubCell"/>
</dbReference>
<keyword evidence="13" id="KW-0472">Membrane</keyword>
<keyword evidence="4" id="KW-0813">Transport</keyword>
<proteinExistence type="inferred from homology"/>
<dbReference type="SUPFAM" id="SSF57850">
    <property type="entry name" value="RING/U-box"/>
    <property type="match status" value="1"/>
</dbReference>
<keyword evidence="12" id="KW-1133">Transmembrane helix</keyword>
<evidence type="ECO:0000256" key="10">
    <source>
        <dbReference type="ARBA" id="ARBA00022833"/>
    </source>
</evidence>
<dbReference type="eggNOG" id="KOG2879">
    <property type="taxonomic scope" value="Eukaryota"/>
</dbReference>
<evidence type="ECO:0000256" key="13">
    <source>
        <dbReference type="ARBA" id="ARBA00023136"/>
    </source>
</evidence>
<comment type="catalytic activity">
    <reaction evidence="16">
        <text>[E2 ubiquitin-conjugating enzyme]-S-ubiquitinyl-L-cysteine + [acceptor protein]-L-cysteine = [E2 ubiquitin-conjugating enzyme]-L-cysteine + [acceptor protein]-S-ubiquitinyl-L-cysteine.</text>
        <dbReference type="EC" id="2.3.2.36"/>
    </reaction>
</comment>
<evidence type="ECO:0000256" key="15">
    <source>
        <dbReference type="ARBA" id="ARBA00032511"/>
    </source>
</evidence>
<comment type="subcellular location">
    <subcellularLocation>
        <location evidence="1">Peroxisome membrane</location>
        <topology evidence="1">Multi-pass membrane protein</topology>
    </subcellularLocation>
</comment>
<dbReference type="Gene3D" id="3.30.40.10">
    <property type="entry name" value="Zinc/RING finger domain, C3HC4 (zinc finger)"/>
    <property type="match status" value="1"/>
</dbReference>
<keyword evidence="10" id="KW-0862">Zinc</keyword>
<dbReference type="STRING" id="157072.A0A024TD29"/>
<dbReference type="InterPro" id="IPR017907">
    <property type="entry name" value="Znf_RING_CS"/>
</dbReference>
<dbReference type="InterPro" id="IPR013083">
    <property type="entry name" value="Znf_RING/FYVE/PHD"/>
</dbReference>
<dbReference type="RefSeq" id="XP_008879938.1">
    <property type="nucleotide sequence ID" value="XM_008881716.1"/>
</dbReference>
<keyword evidence="6" id="KW-0812">Transmembrane</keyword>
<protein>
    <recommendedName>
        <fullName evidence="17">RING-type E3 ubiquitin transferase (cysteine targeting)</fullName>
        <ecNumber evidence="17">2.3.2.36</ecNumber>
    </recommendedName>
    <alternativeName>
        <fullName evidence="15">Peroxin-2</fullName>
    </alternativeName>
</protein>
<dbReference type="PROSITE" id="PS00518">
    <property type="entry name" value="ZF_RING_1"/>
    <property type="match status" value="1"/>
</dbReference>
<feature type="domain" description="RING-type" evidence="19">
    <location>
        <begin position="280"/>
        <end position="320"/>
    </location>
</feature>
<evidence type="ECO:0000259" key="19">
    <source>
        <dbReference type="PROSITE" id="PS50089"/>
    </source>
</evidence>
<evidence type="ECO:0000256" key="6">
    <source>
        <dbReference type="ARBA" id="ARBA00022692"/>
    </source>
</evidence>
<evidence type="ECO:0000256" key="5">
    <source>
        <dbReference type="ARBA" id="ARBA00022679"/>
    </source>
</evidence>
<gene>
    <name evidence="20" type="ORF">H310_14008</name>
</gene>
<dbReference type="PANTHER" id="PTHR48178:SF1">
    <property type="entry name" value="PEROXISOME BIOGENESIS FACTOR 2"/>
    <property type="match status" value="1"/>
</dbReference>
<keyword evidence="7" id="KW-0479">Metal-binding</keyword>
<sequence>MAARWRDEHGGAIECLAHLRQIVAKSSVTKHCHAISNLRVNKWDSTVLDSEILSLMKFPVKNMFAFCRPGLMEKFQPEIDASVLAMLFIFSVGMKKVLDPMVFTTLYILTLQQPTPGMALQNLTYATSCLTWRKTLPLFLFSVVIPYGWKRIHHLLLSQRWREDRTTEAEEKYQRFLTVLHRISTIAAVCQLLNHAAFFKHGQYRTLAERVVGMKLQRNKRSLQPRAITFEYMNRQLVWDGLVDFGMFVLPLVNWSRLWRAVKRVGYVTDSQAGARATGCPICMTTQAKTPYRTSCGHVYCYFCLQSSVAGNPEFACVACGDVFESSHRVFGSLPHVPLEAT</sequence>
<dbReference type="GO" id="GO:0016558">
    <property type="term" value="P:protein import into peroxisome matrix"/>
    <property type="evidence" value="ECO:0007669"/>
    <property type="project" value="InterPro"/>
</dbReference>
<evidence type="ECO:0000256" key="8">
    <source>
        <dbReference type="ARBA" id="ARBA00022771"/>
    </source>
</evidence>
<dbReference type="Pfam" id="PF00097">
    <property type="entry name" value="zf-C3HC4"/>
    <property type="match status" value="1"/>
</dbReference>
<evidence type="ECO:0000256" key="17">
    <source>
        <dbReference type="ARBA" id="ARBA00034523"/>
    </source>
</evidence>
<name>A0A024TD29_9STRA</name>
<dbReference type="GeneID" id="20091058"/>
<evidence type="ECO:0000256" key="2">
    <source>
        <dbReference type="ARBA" id="ARBA00004906"/>
    </source>
</evidence>
<organism evidence="20">
    <name type="scientific">Aphanomyces invadans</name>
    <dbReference type="NCBI Taxonomy" id="157072"/>
    <lineage>
        <taxon>Eukaryota</taxon>
        <taxon>Sar</taxon>
        <taxon>Stramenopiles</taxon>
        <taxon>Oomycota</taxon>
        <taxon>Saprolegniomycetes</taxon>
        <taxon>Saprolegniales</taxon>
        <taxon>Verrucalvaceae</taxon>
        <taxon>Aphanomyces</taxon>
    </lineage>
</organism>